<reference evidence="2" key="1">
    <citation type="journal article" date="2019" name="Int. J. Syst. Evol. Microbiol.">
        <title>The Global Catalogue of Microorganisms (GCM) 10K type strain sequencing project: providing services to taxonomists for standard genome sequencing and annotation.</title>
        <authorList>
            <consortium name="The Broad Institute Genomics Platform"/>
            <consortium name="The Broad Institute Genome Sequencing Center for Infectious Disease"/>
            <person name="Wu L."/>
            <person name="Ma J."/>
        </authorList>
    </citation>
    <scope>NUCLEOTIDE SEQUENCE [LARGE SCALE GENOMIC DNA]</scope>
    <source>
        <strain evidence="2">KCTC 12847</strain>
    </source>
</reference>
<evidence type="ECO:0000313" key="2">
    <source>
        <dbReference type="Proteomes" id="UP001595640"/>
    </source>
</evidence>
<name>A0ABV7M541_9GAMM</name>
<comment type="caution">
    <text evidence="1">The sequence shown here is derived from an EMBL/GenBank/DDBJ whole genome shotgun (WGS) entry which is preliminary data.</text>
</comment>
<sequence length="105" mass="11967">MEFWQGGLSLAIHLYRTSRPHAALVGRVPDSEHFRNIERHRAEVDERLAILCIDESLYFANSRYLEDTVLELLSLASIGASCNHIEPGMPFLRMSGLPSRDREDV</sequence>
<gene>
    <name evidence="1" type="ORF">ACFOEI_18600</name>
</gene>
<proteinExistence type="predicted"/>
<dbReference type="Gene3D" id="3.30.750.24">
    <property type="entry name" value="STAS domain"/>
    <property type="match status" value="1"/>
</dbReference>
<dbReference type="RefSeq" id="WP_189459682.1">
    <property type="nucleotide sequence ID" value="NZ_JBHRUH010000039.1"/>
</dbReference>
<evidence type="ECO:0000313" key="1">
    <source>
        <dbReference type="EMBL" id="MFC3294057.1"/>
    </source>
</evidence>
<keyword evidence="2" id="KW-1185">Reference proteome</keyword>
<dbReference type="Proteomes" id="UP001595640">
    <property type="component" value="Unassembled WGS sequence"/>
</dbReference>
<dbReference type="EMBL" id="JBHRUH010000039">
    <property type="protein sequence ID" value="MFC3294057.1"/>
    <property type="molecule type" value="Genomic_DNA"/>
</dbReference>
<protein>
    <submittedName>
        <fullName evidence="1">Uncharacterized protein</fullName>
    </submittedName>
</protein>
<accession>A0ABV7M541</accession>
<organism evidence="1 2">
    <name type="scientific">Modicisalibacter luteus</name>
    <dbReference type="NCBI Taxonomy" id="453962"/>
    <lineage>
        <taxon>Bacteria</taxon>
        <taxon>Pseudomonadati</taxon>
        <taxon>Pseudomonadota</taxon>
        <taxon>Gammaproteobacteria</taxon>
        <taxon>Oceanospirillales</taxon>
        <taxon>Halomonadaceae</taxon>
        <taxon>Modicisalibacter</taxon>
    </lineage>
</organism>
<dbReference type="InterPro" id="IPR036513">
    <property type="entry name" value="STAS_dom_sf"/>
</dbReference>